<sequence>MFSGIGGSEILLVLLVVLILFGSKRIPEFARAMGKATREVRKALNQIRDEVDTATTIEPPDGDPPKAG</sequence>
<comment type="subunit">
    <text evidence="9">Forms a complex with TatC.</text>
</comment>
<evidence type="ECO:0000256" key="10">
    <source>
        <dbReference type="SAM" id="MobiDB-lite"/>
    </source>
</evidence>
<dbReference type="NCBIfam" id="TIGR01411">
    <property type="entry name" value="tatAE"/>
    <property type="match status" value="1"/>
</dbReference>
<dbReference type="EMBL" id="JBHPEI010000017">
    <property type="protein sequence ID" value="MFC1799624.1"/>
    <property type="molecule type" value="Genomic_DNA"/>
</dbReference>
<comment type="subcellular location">
    <subcellularLocation>
        <location evidence="1 9">Cell membrane</location>
        <topology evidence="1 9">Single-pass membrane protein</topology>
    </subcellularLocation>
</comment>
<name>A0ABV6YP07_UNCEI</name>
<feature type="region of interest" description="Disordered" evidence="10">
    <location>
        <begin position="49"/>
        <end position="68"/>
    </location>
</feature>
<keyword evidence="6 9" id="KW-1133">Transmembrane helix</keyword>
<dbReference type="PANTHER" id="PTHR42982">
    <property type="entry name" value="SEC-INDEPENDENT PROTEIN TRANSLOCASE PROTEIN TATA"/>
    <property type="match status" value="1"/>
</dbReference>
<reference evidence="11 12" key="1">
    <citation type="submission" date="2024-09" db="EMBL/GenBank/DDBJ databases">
        <authorList>
            <person name="D'Angelo T."/>
        </authorList>
    </citation>
    <scope>NUCLEOTIDE SEQUENCE [LARGE SCALE GENOMIC DNA]</scope>
    <source>
        <strain evidence="11">SAG AM-311-F02</strain>
    </source>
</reference>
<keyword evidence="3 9" id="KW-1003">Cell membrane</keyword>
<dbReference type="PANTHER" id="PTHR42982:SF1">
    <property type="entry name" value="SEC-INDEPENDENT PROTEIN TRANSLOCASE PROTEIN TATA"/>
    <property type="match status" value="1"/>
</dbReference>
<dbReference type="Gene3D" id="1.20.5.3310">
    <property type="match status" value="1"/>
</dbReference>
<gene>
    <name evidence="9" type="primary">tatA</name>
    <name evidence="11" type="ORF">ACFL2Z_01775</name>
</gene>
<evidence type="ECO:0000256" key="7">
    <source>
        <dbReference type="ARBA" id="ARBA00023010"/>
    </source>
</evidence>
<dbReference type="Pfam" id="PF02416">
    <property type="entry name" value="TatA_B_E"/>
    <property type="match status" value="1"/>
</dbReference>
<organism evidence="11 12">
    <name type="scientific">Eiseniibacteriota bacterium</name>
    <dbReference type="NCBI Taxonomy" id="2212470"/>
    <lineage>
        <taxon>Bacteria</taxon>
        <taxon>Candidatus Eiseniibacteriota</taxon>
    </lineage>
</organism>
<comment type="caution">
    <text evidence="11">The sequence shown here is derived from an EMBL/GenBank/DDBJ whole genome shotgun (WGS) entry which is preliminary data.</text>
</comment>
<evidence type="ECO:0000313" key="12">
    <source>
        <dbReference type="Proteomes" id="UP001594288"/>
    </source>
</evidence>
<evidence type="ECO:0000256" key="8">
    <source>
        <dbReference type="ARBA" id="ARBA00023136"/>
    </source>
</evidence>
<evidence type="ECO:0000256" key="3">
    <source>
        <dbReference type="ARBA" id="ARBA00022475"/>
    </source>
</evidence>
<evidence type="ECO:0000256" key="6">
    <source>
        <dbReference type="ARBA" id="ARBA00022989"/>
    </source>
</evidence>
<evidence type="ECO:0000313" key="11">
    <source>
        <dbReference type="EMBL" id="MFC1799624.1"/>
    </source>
</evidence>
<dbReference type="InterPro" id="IPR003369">
    <property type="entry name" value="TatA/B/E"/>
</dbReference>
<evidence type="ECO:0000256" key="1">
    <source>
        <dbReference type="ARBA" id="ARBA00004162"/>
    </source>
</evidence>
<keyword evidence="5 9" id="KW-0653">Protein transport</keyword>
<keyword evidence="2 9" id="KW-0813">Transport</keyword>
<keyword evidence="7 9" id="KW-0811">Translocation</keyword>
<keyword evidence="12" id="KW-1185">Reference proteome</keyword>
<dbReference type="Proteomes" id="UP001594288">
    <property type="component" value="Unassembled WGS sequence"/>
</dbReference>
<comment type="function">
    <text evidence="9">Part of the twin-arginine translocation (Tat) system that transports large folded proteins containing a characteristic twin-arginine motif in their signal peptide across membranes. TatA could form the protein-conducting channel of the Tat system.</text>
</comment>
<proteinExistence type="inferred from homology"/>
<evidence type="ECO:0000256" key="2">
    <source>
        <dbReference type="ARBA" id="ARBA00022448"/>
    </source>
</evidence>
<dbReference type="InterPro" id="IPR006312">
    <property type="entry name" value="TatA/E"/>
</dbReference>
<dbReference type="PRINTS" id="PR01506">
    <property type="entry name" value="TATBPROTEIN"/>
</dbReference>
<protein>
    <recommendedName>
        <fullName evidence="9">Sec-independent protein translocase protein TatA</fullName>
    </recommendedName>
</protein>
<comment type="similarity">
    <text evidence="9">Belongs to the TatA/E family.</text>
</comment>
<evidence type="ECO:0000256" key="5">
    <source>
        <dbReference type="ARBA" id="ARBA00022927"/>
    </source>
</evidence>
<keyword evidence="4 9" id="KW-0812">Transmembrane</keyword>
<evidence type="ECO:0000256" key="4">
    <source>
        <dbReference type="ARBA" id="ARBA00022692"/>
    </source>
</evidence>
<dbReference type="HAMAP" id="MF_00236">
    <property type="entry name" value="TatA_E"/>
    <property type="match status" value="1"/>
</dbReference>
<accession>A0ABV6YP07</accession>
<keyword evidence="8 9" id="KW-0472">Membrane</keyword>
<evidence type="ECO:0000256" key="9">
    <source>
        <dbReference type="HAMAP-Rule" id="MF_00236"/>
    </source>
</evidence>